<protein>
    <submittedName>
        <fullName evidence="1">Uncharacterized protein</fullName>
    </submittedName>
</protein>
<comment type="caution">
    <text evidence="1">The sequence shown here is derived from an EMBL/GenBank/DDBJ whole genome shotgun (WGS) entry which is preliminary data.</text>
</comment>
<dbReference type="AlphaFoldDB" id="A0AAV4UNM5"/>
<name>A0AAV4UNM5_CAEEX</name>
<keyword evidence="2" id="KW-1185">Reference proteome</keyword>
<evidence type="ECO:0000313" key="2">
    <source>
        <dbReference type="Proteomes" id="UP001054945"/>
    </source>
</evidence>
<dbReference type="Proteomes" id="UP001054945">
    <property type="component" value="Unassembled WGS sequence"/>
</dbReference>
<proteinExistence type="predicted"/>
<organism evidence="1 2">
    <name type="scientific">Caerostris extrusa</name>
    <name type="common">Bark spider</name>
    <name type="synonym">Caerostris bankana</name>
    <dbReference type="NCBI Taxonomy" id="172846"/>
    <lineage>
        <taxon>Eukaryota</taxon>
        <taxon>Metazoa</taxon>
        <taxon>Ecdysozoa</taxon>
        <taxon>Arthropoda</taxon>
        <taxon>Chelicerata</taxon>
        <taxon>Arachnida</taxon>
        <taxon>Araneae</taxon>
        <taxon>Araneomorphae</taxon>
        <taxon>Entelegynae</taxon>
        <taxon>Araneoidea</taxon>
        <taxon>Araneidae</taxon>
        <taxon>Caerostris</taxon>
    </lineage>
</organism>
<gene>
    <name evidence="1" type="ORF">CEXT_802001</name>
</gene>
<dbReference type="EMBL" id="BPLR01013205">
    <property type="protein sequence ID" value="GIY59455.1"/>
    <property type="molecule type" value="Genomic_DNA"/>
</dbReference>
<reference evidence="1 2" key="1">
    <citation type="submission" date="2021-06" db="EMBL/GenBank/DDBJ databases">
        <title>Caerostris extrusa draft genome.</title>
        <authorList>
            <person name="Kono N."/>
            <person name="Arakawa K."/>
        </authorList>
    </citation>
    <scope>NUCLEOTIDE SEQUENCE [LARGE SCALE GENOMIC DNA]</scope>
</reference>
<evidence type="ECO:0000313" key="1">
    <source>
        <dbReference type="EMBL" id="GIY59455.1"/>
    </source>
</evidence>
<sequence length="105" mass="11772">MPGRKQVIRYRTDGQDEGKTFLKTVVVNNAEKKNSRACFSSKKHSKAKCPGENKIIGYRTGGQDKGEEVEKINGPSFCEKLMKGRKSGRFSDVPVARIQCYSCPR</sequence>
<accession>A0AAV4UNM5</accession>